<dbReference type="GO" id="GO:0005770">
    <property type="term" value="C:late endosome"/>
    <property type="evidence" value="ECO:0007669"/>
    <property type="project" value="TreeGrafter"/>
</dbReference>
<dbReference type="GO" id="GO:0030897">
    <property type="term" value="C:HOPS complex"/>
    <property type="evidence" value="ECO:0007669"/>
    <property type="project" value="TreeGrafter"/>
</dbReference>
<dbReference type="SUPFAM" id="SSF50978">
    <property type="entry name" value="WD40 repeat-like"/>
    <property type="match status" value="1"/>
</dbReference>
<feature type="region of interest" description="Disordered" evidence="5">
    <location>
        <begin position="1424"/>
        <end position="1443"/>
    </location>
</feature>
<keyword evidence="3" id="KW-0677">Repeat</keyword>
<dbReference type="OrthoDB" id="289913at2759"/>
<dbReference type="PANTHER" id="PTHR12616:SF8">
    <property type="entry name" value="VACUOLAR PROTEIN SORTING-ASSOCIATED PROTEIN 8 HOMOLOG"/>
    <property type="match status" value="1"/>
</dbReference>
<dbReference type="OMA" id="NQLFFHQ"/>
<dbReference type="InterPro" id="IPR001680">
    <property type="entry name" value="WD40_rpt"/>
</dbReference>
<dbReference type="InterPro" id="IPR045111">
    <property type="entry name" value="Vps41/Vps8"/>
</dbReference>
<dbReference type="EMBL" id="MCFI01000013">
    <property type="protein sequence ID" value="ORY80331.1"/>
    <property type="molecule type" value="Genomic_DNA"/>
</dbReference>
<proteinExistence type="inferred from homology"/>
<evidence type="ECO:0000256" key="3">
    <source>
        <dbReference type="ARBA" id="ARBA00022737"/>
    </source>
</evidence>
<name>A0A1Y2F8V9_PROLT</name>
<keyword evidence="2 4" id="KW-0853">WD repeat</keyword>
<dbReference type="GO" id="GO:0034058">
    <property type="term" value="P:endosomal vesicle fusion"/>
    <property type="evidence" value="ECO:0007669"/>
    <property type="project" value="TreeGrafter"/>
</dbReference>
<dbReference type="InterPro" id="IPR036322">
    <property type="entry name" value="WD40_repeat_dom_sf"/>
</dbReference>
<dbReference type="Proteomes" id="UP000193685">
    <property type="component" value="Unassembled WGS sequence"/>
</dbReference>
<dbReference type="PANTHER" id="PTHR12616">
    <property type="entry name" value="VACUOLAR PROTEIN SORTING VPS41"/>
    <property type="match status" value="1"/>
</dbReference>
<dbReference type="RefSeq" id="XP_040724219.1">
    <property type="nucleotide sequence ID" value="XM_040872415.1"/>
</dbReference>
<comment type="caution">
    <text evidence="7">The sequence shown here is derived from an EMBL/GenBank/DDBJ whole genome shotgun (WGS) entry which is preliminary data.</text>
</comment>
<dbReference type="InterPro" id="IPR015943">
    <property type="entry name" value="WD40/YVTN_repeat-like_dom_sf"/>
</dbReference>
<dbReference type="PROSITE" id="PS00678">
    <property type="entry name" value="WD_REPEATS_1"/>
    <property type="match status" value="1"/>
</dbReference>
<feature type="repeat" description="WD" evidence="4">
    <location>
        <begin position="229"/>
        <end position="262"/>
    </location>
</feature>
<dbReference type="GO" id="GO:0006623">
    <property type="term" value="P:protein targeting to vacuole"/>
    <property type="evidence" value="ECO:0007669"/>
    <property type="project" value="InterPro"/>
</dbReference>
<sequence length="1508" mass="165925">MSHDEEEAYERALREVLGDSLDEATSNAWQAAEASQDDASSDASLRIVPAIALDDVWEDSHQSQTRRSSVLSLSTADESLSPRDSDSILSLGDSSASVTESPGASTHRSYLGPLRSKRYEGLRSSLLSPALAGPRPRTAHSRSSSVLSMLNLQEITDDQAKDLKPRDTLRWTRLKRISDHLYSPAGRKAFGIPQCLTVSGMLAFGTSKGLILVFDYKQTCTHVIGNGTRAAEAGPVTAIALSADHTFIVGAYSDGSIMSWDLARPATPAKEILPIRMQDLPAKQGHLMNTHITHISFIGARHSLFLSADVTGMVFCHSFHRRKIVSNVDSMRILGRYPTLPGTSPLKPSTSLSAAVLPIGTVAHFSDVLGLAALLTPYKLVIVSTTPTARTQFKLPRPSGAYAESEQISGCAAWFPCVSSTRDAQVGTCPLLAVAWSRRLFVFAISGGVPQEESDSIVPIVVEEAGQFQSQESIVAMRWYAKDILCLLTTSNQMQLLDTVDFRLVGHADLLGKHILCQDLRTAQLQYYFEQREAEYVNQSFADDYSSSFTTYKGKLFLLGHSEVSVGSVLTWKDRVQAFVAQGLFVEALNLLEAYYAGLVDLRVVALPSAQQPRQEMVSSLCYTILPKMLEQIDQLQSAALTELLQAIFDLCLALDSTDFLFDQVFEACNIQKHSFLQVLATAVLDDRIRQVPPEIVQELVSEFVAQNLHTRLEDILCHLEPSSLDPNQLTQLCKQNLLMDALAYVWNAALADYVTPLVEFVELIKSVLQATSTTSDASARAQSLANLGANTVNAVKVFSYLSLTLTGRSFPRGIALAKMEADAARSAIYEFLFSGVTIAWPPGSSRWILTNLSTPEPFFPYLKLLLHFDCPTFLACLDEVFEDAYLNEGPDDERPRSATTSRTITRQFIINILLDISSSFSQEDMLSLCMFIARNVPKYPQFILLSGSVLQRILEGLCDYQDDEVADDCQLAVESLLSIFKPAHMHDLVPRLTRVGFFRVLKSYFRAEGDAVGLLQAYLRDRGSEVQVFGCIEELIGPASKVDAAAQQSVQVAIVEHALAIARVDAPTFAKTMDRCRPALHHSIATALDGEEALLFRYLQPVIRFEPTKDSIPEWIDAVLLVKVVELLCRFDRGCIPVFLERPGVLTLVPAERLIGILEQHDEVEGLVRLMSISGQRTLALKRILRHLDDLLDTLTSHSHSVDVPGTMTSMKRYIEIASVLCAEEVHVSLNDGSNKAEAMWVTLLTATLNLTQKARNSLGPLASKKSIAKELVALNSLLRNAVGTLLIAASQHSAESGPDLFVQIIRKFLEQILSTDSTSGARKDIYLLLSDVFDEHILGGQLLLLAEDILQGTLATQFAAQSAKRLQGWRVSKMTCGLCERAVHSPVVVRQAFRTQQAEAACSLEARRAARSERVLQRHGVSIEKAKGKSRQEAPAQVEEEEPLPDMTHILAHACGHVSHEACVKLSRVGQELSAIGCVVCVRRREAETQARRVMEEEQGRALVLP</sequence>
<dbReference type="Pfam" id="PF12816">
    <property type="entry name" value="TPR_Vps8"/>
    <property type="match status" value="1"/>
</dbReference>
<feature type="region of interest" description="Disordered" evidence="5">
    <location>
        <begin position="63"/>
        <end position="112"/>
    </location>
</feature>
<keyword evidence="8" id="KW-1185">Reference proteome</keyword>
<dbReference type="GeneID" id="63789014"/>
<evidence type="ECO:0000313" key="8">
    <source>
        <dbReference type="Proteomes" id="UP000193685"/>
    </source>
</evidence>
<feature type="compositionally biased region" description="Low complexity" evidence="5">
    <location>
        <begin position="87"/>
        <end position="97"/>
    </location>
</feature>
<gene>
    <name evidence="7" type="ORF">BCR37DRAFT_64384</name>
</gene>
<protein>
    <submittedName>
        <fullName evidence="7">Golgi CORVET complex core vacuolar protein 8-domain-containing protein</fullName>
    </submittedName>
</protein>
<evidence type="ECO:0000256" key="4">
    <source>
        <dbReference type="PROSITE-ProRule" id="PRU00221"/>
    </source>
</evidence>
<dbReference type="InterPro" id="IPR019775">
    <property type="entry name" value="WD40_repeat_CS"/>
</dbReference>
<comment type="similarity">
    <text evidence="1">Belongs to the VPS8 family.</text>
</comment>
<feature type="domain" description="Vacuolar protein sorting-associated protein 8 central" evidence="6">
    <location>
        <begin position="676"/>
        <end position="882"/>
    </location>
</feature>
<accession>A0A1Y2F8V9</accession>
<evidence type="ECO:0000256" key="1">
    <source>
        <dbReference type="ARBA" id="ARBA00009422"/>
    </source>
</evidence>
<dbReference type="PROSITE" id="PS50082">
    <property type="entry name" value="WD_REPEATS_2"/>
    <property type="match status" value="1"/>
</dbReference>
<evidence type="ECO:0000256" key="5">
    <source>
        <dbReference type="SAM" id="MobiDB-lite"/>
    </source>
</evidence>
<evidence type="ECO:0000256" key="2">
    <source>
        <dbReference type="ARBA" id="ARBA00022574"/>
    </source>
</evidence>
<dbReference type="InterPro" id="IPR025941">
    <property type="entry name" value="Vps8_central_dom"/>
</dbReference>
<dbReference type="Gene3D" id="2.130.10.10">
    <property type="entry name" value="YVTN repeat-like/Quinoprotein amine dehydrogenase"/>
    <property type="match status" value="1"/>
</dbReference>
<reference evidence="7 8" key="1">
    <citation type="submission" date="2016-07" db="EMBL/GenBank/DDBJ databases">
        <title>Pervasive Adenine N6-methylation of Active Genes in Fungi.</title>
        <authorList>
            <consortium name="DOE Joint Genome Institute"/>
            <person name="Mondo S.J."/>
            <person name="Dannebaum R.O."/>
            <person name="Kuo R.C."/>
            <person name="Labutti K."/>
            <person name="Haridas S."/>
            <person name="Kuo A."/>
            <person name="Salamov A."/>
            <person name="Ahrendt S.R."/>
            <person name="Lipzen A."/>
            <person name="Sullivan W."/>
            <person name="Andreopoulos W.B."/>
            <person name="Clum A."/>
            <person name="Lindquist E."/>
            <person name="Daum C."/>
            <person name="Ramamoorthy G.K."/>
            <person name="Gryganskyi A."/>
            <person name="Culley D."/>
            <person name="Magnuson J.K."/>
            <person name="James T.Y."/>
            <person name="O'Malley M.A."/>
            <person name="Stajich J.E."/>
            <person name="Spatafora J.W."/>
            <person name="Visel A."/>
            <person name="Grigoriev I.V."/>
        </authorList>
    </citation>
    <scope>NUCLEOTIDE SEQUENCE [LARGE SCALE GENOMIC DNA]</scope>
    <source>
        <strain evidence="7 8">12-1054</strain>
    </source>
</reference>
<organism evidence="7 8">
    <name type="scientific">Protomyces lactucae-debilis</name>
    <dbReference type="NCBI Taxonomy" id="2754530"/>
    <lineage>
        <taxon>Eukaryota</taxon>
        <taxon>Fungi</taxon>
        <taxon>Dikarya</taxon>
        <taxon>Ascomycota</taxon>
        <taxon>Taphrinomycotina</taxon>
        <taxon>Taphrinomycetes</taxon>
        <taxon>Taphrinales</taxon>
        <taxon>Protomycetaceae</taxon>
        <taxon>Protomyces</taxon>
    </lineage>
</organism>
<feature type="compositionally biased region" description="Polar residues" evidence="5">
    <location>
        <begin position="98"/>
        <end position="108"/>
    </location>
</feature>
<evidence type="ECO:0000313" key="7">
    <source>
        <dbReference type="EMBL" id="ORY80331.1"/>
    </source>
</evidence>
<dbReference type="STRING" id="56484.A0A1Y2F8V9"/>
<dbReference type="Pfam" id="PF23410">
    <property type="entry name" value="Beta-prop_VPS8"/>
    <property type="match status" value="1"/>
</dbReference>
<feature type="compositionally biased region" description="Polar residues" evidence="5">
    <location>
        <begin position="63"/>
        <end position="78"/>
    </location>
</feature>
<feature type="region of interest" description="Disordered" evidence="5">
    <location>
        <begin position="24"/>
        <end position="43"/>
    </location>
</feature>
<evidence type="ECO:0000259" key="6">
    <source>
        <dbReference type="Pfam" id="PF12816"/>
    </source>
</evidence>
<feature type="compositionally biased region" description="Basic and acidic residues" evidence="5">
    <location>
        <begin position="1424"/>
        <end position="1434"/>
    </location>
</feature>